<evidence type="ECO:0000256" key="9">
    <source>
        <dbReference type="SAM" id="MobiDB-lite"/>
    </source>
</evidence>
<reference evidence="11" key="3">
    <citation type="submission" date="2025-09" db="UniProtKB">
        <authorList>
            <consortium name="Ensembl"/>
        </authorList>
    </citation>
    <scope>IDENTIFICATION</scope>
</reference>
<dbReference type="SUPFAM" id="SSF47095">
    <property type="entry name" value="HMG-box"/>
    <property type="match status" value="5"/>
</dbReference>
<feature type="domain" description="HMG box" evidence="10">
    <location>
        <begin position="138"/>
        <end position="206"/>
    </location>
</feature>
<dbReference type="InterPro" id="IPR036910">
    <property type="entry name" value="HMG_box_dom_sf"/>
</dbReference>
<keyword evidence="3" id="KW-0805">Transcription regulation</keyword>
<feature type="compositionally biased region" description="Acidic residues" evidence="9">
    <location>
        <begin position="693"/>
        <end position="731"/>
    </location>
</feature>
<evidence type="ECO:0000259" key="10">
    <source>
        <dbReference type="PROSITE" id="PS50118"/>
    </source>
</evidence>
<reference evidence="11 12" key="1">
    <citation type="journal article" date="2021" name="G3 (Bethesda)">
        <title>Improved contiguity of the threespine stickleback genome using long-read sequencing.</title>
        <authorList>
            <person name="Nath S."/>
            <person name="Shaw D.E."/>
            <person name="White M.A."/>
        </authorList>
    </citation>
    <scope>NUCLEOTIDE SEQUENCE [LARGE SCALE GENOMIC DNA]</scope>
    <source>
        <strain evidence="11 12">Lake Benthic</strain>
    </source>
</reference>
<feature type="DNA-binding region" description="HMG box" evidence="8">
    <location>
        <begin position="138"/>
        <end position="206"/>
    </location>
</feature>
<feature type="DNA-binding region" description="HMG box" evidence="8">
    <location>
        <begin position="322"/>
        <end position="386"/>
    </location>
</feature>
<evidence type="ECO:0000256" key="2">
    <source>
        <dbReference type="ARBA" id="ARBA00022737"/>
    </source>
</evidence>
<evidence type="ECO:0000256" key="3">
    <source>
        <dbReference type="ARBA" id="ARBA00023015"/>
    </source>
</evidence>
<dbReference type="InterPro" id="IPR009071">
    <property type="entry name" value="HMG_box_dom"/>
</dbReference>
<keyword evidence="6" id="KW-0804">Transcription</keyword>
<feature type="DNA-binding region" description="HMG box" evidence="8">
    <location>
        <begin position="551"/>
        <end position="617"/>
    </location>
</feature>
<evidence type="ECO:0000256" key="8">
    <source>
        <dbReference type="PROSITE-ProRule" id="PRU00267"/>
    </source>
</evidence>
<feature type="domain" description="HMG box" evidence="10">
    <location>
        <begin position="222"/>
        <end position="290"/>
    </location>
</feature>
<evidence type="ECO:0000256" key="1">
    <source>
        <dbReference type="ARBA" id="ARBA00004123"/>
    </source>
</evidence>
<dbReference type="CDD" id="cd22000">
    <property type="entry name" value="HMG-box_UBF1_rpt3"/>
    <property type="match status" value="1"/>
</dbReference>
<dbReference type="CDD" id="cd22002">
    <property type="entry name" value="HMG-box_UBF1_rpt5"/>
    <property type="match status" value="1"/>
</dbReference>
<dbReference type="SMART" id="SM00398">
    <property type="entry name" value="HMG"/>
    <property type="match status" value="5"/>
</dbReference>
<feature type="region of interest" description="Disordered" evidence="9">
    <location>
        <begin position="209"/>
        <end position="229"/>
    </location>
</feature>
<dbReference type="CDD" id="cd21998">
    <property type="entry name" value="HMG-box_UBF1_rpt1-like"/>
    <property type="match status" value="1"/>
</dbReference>
<dbReference type="Pfam" id="PF14887">
    <property type="entry name" value="HMG_box_5"/>
    <property type="match status" value="2"/>
</dbReference>
<dbReference type="Proteomes" id="UP000007635">
    <property type="component" value="Chromosome III"/>
</dbReference>
<dbReference type="Ensembl" id="ENSGACT00000073130.1">
    <property type="protein sequence ID" value="ENSGACP00000039315.1"/>
    <property type="gene ID" value="ENSGACG00000001504.2"/>
</dbReference>
<dbReference type="PROSITE" id="PS50118">
    <property type="entry name" value="HMG_BOX_2"/>
    <property type="match status" value="5"/>
</dbReference>
<keyword evidence="2" id="KW-0677">Repeat</keyword>
<feature type="domain" description="HMG box" evidence="10">
    <location>
        <begin position="322"/>
        <end position="386"/>
    </location>
</feature>
<name>A0AAQ4PKC2_GASAC</name>
<feature type="domain" description="HMG box" evidence="10">
    <location>
        <begin position="462"/>
        <end position="529"/>
    </location>
</feature>
<evidence type="ECO:0000256" key="4">
    <source>
        <dbReference type="ARBA" id="ARBA00023125"/>
    </source>
</evidence>
<dbReference type="InterPro" id="IPR029215">
    <property type="entry name" value="HMG_box_5"/>
</dbReference>
<feature type="region of interest" description="Disordered" evidence="9">
    <location>
        <begin position="403"/>
        <end position="471"/>
    </location>
</feature>
<feature type="region of interest" description="Disordered" evidence="9">
    <location>
        <begin position="624"/>
        <end position="731"/>
    </location>
</feature>
<evidence type="ECO:0000256" key="6">
    <source>
        <dbReference type="ARBA" id="ARBA00023163"/>
    </source>
</evidence>
<evidence type="ECO:0000313" key="11">
    <source>
        <dbReference type="Ensembl" id="ENSGACP00000039315.1"/>
    </source>
</evidence>
<reference evidence="11" key="2">
    <citation type="submission" date="2025-08" db="UniProtKB">
        <authorList>
            <consortium name="Ensembl"/>
        </authorList>
    </citation>
    <scope>IDENTIFICATION</scope>
</reference>
<keyword evidence="12" id="KW-1185">Reference proteome</keyword>
<evidence type="ECO:0000313" key="12">
    <source>
        <dbReference type="Proteomes" id="UP000007635"/>
    </source>
</evidence>
<evidence type="ECO:0000256" key="7">
    <source>
        <dbReference type="ARBA" id="ARBA00023242"/>
    </source>
</evidence>
<feature type="DNA-binding region" description="HMG box" evidence="8">
    <location>
        <begin position="222"/>
        <end position="290"/>
    </location>
</feature>
<sequence length="731" mass="84790">MFRCTCQLFVFLKQKLFDGLLSSCCMMNGSGSVSAAQSSRIKNEPDDWTKEDCLTLLEKIHSLLPDTDSMKYKTTESHFDWGKVCFGSFSGEMCRQKWLRVSSEVRKYRTMTELIVDAMESVKNPYKGKKLKTHPDFPKKPLTPYFRFFMEKRAKYAKIHPEMSNLDLTKILSKKYKELPDKKKQKYITEFQREKEEFEKNMARFKEEHPELMEERKKSDLPEKPKTPQQLWHNHEKKTYLKLHPEVSQKELKEALRRQWSQLSDKRRLKWISKALELQKDYEGSMRAYHVAHPDVTSDDHVRSVLTKAERQLKDKFDGRPTKPPPNGYSLYCAELMVNMKDVPCTERMVLCSKQWRMMTQKEKDMFQKRCEQRKKQYDVDLQRFLESLPDEERNRVMGEEKLGGARAGGGVSASPHRAKSPAKVVSPLLSQERGREAEPETWTPGEQTKDRRDGKKTGKLPETPKTAEEMWQHSVMGDYLAKYRSDRRKAQAAIEAAWKSMEKKEKIPWIKKAAEDQKRYEVQYQPARELLETRTPPAAQRKPKFNGEPKKPPVSGYQMFSQELLTNGELNHFSLKERMVEIGKRWHKLSQTQKDKYKKMVEEQQGEYKAELEDWVKSLSPQDRAVYKEFSSSKRRSTTKVRSSPLAKVCVTAKGKAAGTRAATQPVGVTKRAMAYRAKQDTSDSTGKSESSDSDDDDETSGSSDSDDENDDDDDEDRSSSDESSDSDSD</sequence>
<feature type="DNA-binding region" description="HMG box" evidence="8">
    <location>
        <begin position="462"/>
        <end position="529"/>
    </location>
</feature>
<organism evidence="11 12">
    <name type="scientific">Gasterosteus aculeatus aculeatus</name>
    <name type="common">three-spined stickleback</name>
    <dbReference type="NCBI Taxonomy" id="481459"/>
    <lineage>
        <taxon>Eukaryota</taxon>
        <taxon>Metazoa</taxon>
        <taxon>Chordata</taxon>
        <taxon>Craniata</taxon>
        <taxon>Vertebrata</taxon>
        <taxon>Euteleostomi</taxon>
        <taxon>Actinopterygii</taxon>
        <taxon>Neopterygii</taxon>
        <taxon>Teleostei</taxon>
        <taxon>Neoteleostei</taxon>
        <taxon>Acanthomorphata</taxon>
        <taxon>Eupercaria</taxon>
        <taxon>Perciformes</taxon>
        <taxon>Cottioidei</taxon>
        <taxon>Gasterosteales</taxon>
        <taxon>Gasterosteidae</taxon>
        <taxon>Gasterosteus</taxon>
    </lineage>
</organism>
<keyword evidence="7 8" id="KW-0539">Nucleus</keyword>
<dbReference type="GO" id="GO:0005634">
    <property type="term" value="C:nucleus"/>
    <property type="evidence" value="ECO:0007669"/>
    <property type="project" value="UniProtKB-SubCell"/>
</dbReference>
<keyword evidence="4 8" id="KW-0238">DNA-binding</keyword>
<dbReference type="CDD" id="cd22003">
    <property type="entry name" value="HMG-box_UBF1_rpt6-like"/>
    <property type="match status" value="1"/>
</dbReference>
<dbReference type="InterPro" id="IPR051762">
    <property type="entry name" value="UBF1"/>
</dbReference>
<accession>A0AAQ4PKC2</accession>
<keyword evidence="5" id="KW-0010">Activator</keyword>
<dbReference type="GO" id="GO:0003677">
    <property type="term" value="F:DNA binding"/>
    <property type="evidence" value="ECO:0007669"/>
    <property type="project" value="UniProtKB-UniRule"/>
</dbReference>
<feature type="compositionally biased region" description="Basic and acidic residues" evidence="9">
    <location>
        <begin position="209"/>
        <end position="226"/>
    </location>
</feature>
<feature type="compositionally biased region" description="Low complexity" evidence="9">
    <location>
        <begin position="653"/>
        <end position="665"/>
    </location>
</feature>
<dbReference type="Pfam" id="PF09011">
    <property type="entry name" value="HMG_box_2"/>
    <property type="match status" value="1"/>
</dbReference>
<dbReference type="PANTHER" id="PTHR46318">
    <property type="entry name" value="UPSTREAM BINDING TRANSCRIPTION FACTOR"/>
    <property type="match status" value="1"/>
</dbReference>
<proteinExistence type="predicted"/>
<comment type="subcellular location">
    <subcellularLocation>
        <location evidence="1">Nucleus</location>
    </subcellularLocation>
</comment>
<feature type="compositionally biased region" description="Basic and acidic residues" evidence="9">
    <location>
        <begin position="448"/>
        <end position="457"/>
    </location>
</feature>
<dbReference type="AlphaFoldDB" id="A0AAQ4PKC2"/>
<feature type="domain" description="HMG box" evidence="10">
    <location>
        <begin position="551"/>
        <end position="617"/>
    </location>
</feature>
<protein>
    <recommendedName>
        <fullName evidence="10">HMG box domain-containing protein</fullName>
    </recommendedName>
</protein>
<dbReference type="GeneTree" id="ENSGT00940000165754"/>
<evidence type="ECO:0000256" key="5">
    <source>
        <dbReference type="ARBA" id="ARBA00023159"/>
    </source>
</evidence>
<dbReference type="Pfam" id="PF00505">
    <property type="entry name" value="HMG_box"/>
    <property type="match status" value="2"/>
</dbReference>
<dbReference type="Gene3D" id="1.10.30.10">
    <property type="entry name" value="High mobility group box domain"/>
    <property type="match status" value="5"/>
</dbReference>
<feature type="region of interest" description="Disordered" evidence="9">
    <location>
        <begin position="528"/>
        <end position="554"/>
    </location>
</feature>
<dbReference type="CDD" id="cd21999">
    <property type="entry name" value="HMG-box_UBF1_rpt2"/>
    <property type="match status" value="1"/>
</dbReference>
<dbReference type="PANTHER" id="PTHR46318:SF5">
    <property type="entry name" value="NUCLEOLAR TRANSCRIPTION FACTOR 1 ISOFORM X1"/>
    <property type="match status" value="1"/>
</dbReference>